<accession>A0A031K1L1</accession>
<dbReference type="AlphaFoldDB" id="A0A031K1L1"/>
<dbReference type="InterPro" id="IPR029058">
    <property type="entry name" value="AB_hydrolase_fold"/>
</dbReference>
<evidence type="ECO:0000256" key="2">
    <source>
        <dbReference type="ARBA" id="ARBA00022801"/>
    </source>
</evidence>
<dbReference type="eggNOG" id="COG0657">
    <property type="taxonomic scope" value="Bacteria"/>
</dbReference>
<dbReference type="InterPro" id="IPR002168">
    <property type="entry name" value="Lipase_GDXG_HIS_AS"/>
</dbReference>
<protein>
    <submittedName>
        <fullName evidence="5">Lipase/esterase</fullName>
    </submittedName>
</protein>
<dbReference type="PROSITE" id="PS01173">
    <property type="entry name" value="LIPASE_GDXG_HIS"/>
    <property type="match status" value="1"/>
</dbReference>
<dbReference type="PANTHER" id="PTHR48081:SF8">
    <property type="entry name" value="ALPHA_BETA HYDROLASE FOLD-3 DOMAIN-CONTAINING PROTEIN-RELATED"/>
    <property type="match status" value="1"/>
</dbReference>
<keyword evidence="2" id="KW-0378">Hydrolase</keyword>
<evidence type="ECO:0000256" key="1">
    <source>
        <dbReference type="ARBA" id="ARBA00010515"/>
    </source>
</evidence>
<dbReference type="Pfam" id="PF07859">
    <property type="entry name" value="Abhydrolase_3"/>
    <property type="match status" value="1"/>
</dbReference>
<dbReference type="InterPro" id="IPR013094">
    <property type="entry name" value="AB_hydrolase_3"/>
</dbReference>
<dbReference type="PROSITE" id="PS01174">
    <property type="entry name" value="LIPASE_GDXG_SER"/>
    <property type="match status" value="1"/>
</dbReference>
<evidence type="ECO:0000259" key="4">
    <source>
        <dbReference type="Pfam" id="PF07859"/>
    </source>
</evidence>
<dbReference type="Gene3D" id="3.40.50.1820">
    <property type="entry name" value="alpha/beta hydrolase"/>
    <property type="match status" value="1"/>
</dbReference>
<gene>
    <name evidence="5" type="ORF">BV97_01207</name>
</gene>
<dbReference type="RefSeq" id="WP_051586739.1">
    <property type="nucleotide sequence ID" value="NZ_JFYZ01000003.1"/>
</dbReference>
<evidence type="ECO:0000313" key="5">
    <source>
        <dbReference type="EMBL" id="EZP83104.1"/>
    </source>
</evidence>
<organism evidence="5 6">
    <name type="scientific">Novosphingobium resinovorum</name>
    <dbReference type="NCBI Taxonomy" id="158500"/>
    <lineage>
        <taxon>Bacteria</taxon>
        <taxon>Pseudomonadati</taxon>
        <taxon>Pseudomonadota</taxon>
        <taxon>Alphaproteobacteria</taxon>
        <taxon>Sphingomonadales</taxon>
        <taxon>Sphingomonadaceae</taxon>
        <taxon>Novosphingobium</taxon>
    </lineage>
</organism>
<dbReference type="Proteomes" id="UP000024329">
    <property type="component" value="Unassembled WGS sequence"/>
</dbReference>
<dbReference type="GO" id="GO:0016787">
    <property type="term" value="F:hydrolase activity"/>
    <property type="evidence" value="ECO:0007669"/>
    <property type="project" value="UniProtKB-KW"/>
</dbReference>
<dbReference type="PANTHER" id="PTHR48081">
    <property type="entry name" value="AB HYDROLASE SUPERFAMILY PROTEIN C4A8.06C"/>
    <property type="match status" value="1"/>
</dbReference>
<feature type="domain" description="Alpha/beta hydrolase fold-3" evidence="4">
    <location>
        <begin position="67"/>
        <end position="263"/>
    </location>
</feature>
<dbReference type="EMBL" id="JFYZ01000003">
    <property type="protein sequence ID" value="EZP83104.1"/>
    <property type="molecule type" value="Genomic_DNA"/>
</dbReference>
<evidence type="ECO:0000256" key="3">
    <source>
        <dbReference type="PROSITE-ProRule" id="PRU10038"/>
    </source>
</evidence>
<comment type="similarity">
    <text evidence="1">Belongs to the 'GDXG' lipolytic enzyme family.</text>
</comment>
<proteinExistence type="inferred from homology"/>
<feature type="active site" evidence="3">
    <location>
        <position position="136"/>
    </location>
</feature>
<dbReference type="PATRIC" id="fig|158500.4.peg.1240"/>
<sequence>MASAPLEELLRTFRAHAFDPSVDEATVRRRLDGFAKLYPVSSDVSIEVIELSGRPAERVSAGSGPTVLYFHGGGYVAGSIRSHRHLGARLAMDMGGTVILFDYRLAPEAVFPAALNDCVAAYAALADIPVSLAGDSAGGGLAFGVAIAAGQMGLPRPVAIWAASPWINLGTEHESYDLLASVDPMLSRDIAEWHSTRYLAGTSHDDPRASPLFANLAGLPSTLIQIGDREVFFGDAVRLHQRLIAAGVDCELSVGREMFHVWHLYWPDLPEGREAVRAAADFLLMQHRADA</sequence>
<evidence type="ECO:0000313" key="6">
    <source>
        <dbReference type="Proteomes" id="UP000024329"/>
    </source>
</evidence>
<comment type="caution">
    <text evidence="5">The sequence shown here is derived from an EMBL/GenBank/DDBJ whole genome shotgun (WGS) entry which is preliminary data.</text>
</comment>
<dbReference type="InterPro" id="IPR033140">
    <property type="entry name" value="Lipase_GDXG_put_SER_AS"/>
</dbReference>
<dbReference type="SUPFAM" id="SSF53474">
    <property type="entry name" value="alpha/beta-Hydrolases"/>
    <property type="match status" value="1"/>
</dbReference>
<reference evidence="5 6" key="1">
    <citation type="submission" date="2014-03" db="EMBL/GenBank/DDBJ databases">
        <title>Whole genome sequence of Novosphingobium resinovorum KF1.</title>
        <authorList>
            <person name="Gan H.M."/>
            <person name="Gan H.Y."/>
            <person name="Chew T.H."/>
            <person name="Savka M.A."/>
        </authorList>
    </citation>
    <scope>NUCLEOTIDE SEQUENCE [LARGE SCALE GENOMIC DNA]</scope>
    <source>
        <strain evidence="5 6">KF1</strain>
    </source>
</reference>
<dbReference type="InterPro" id="IPR050300">
    <property type="entry name" value="GDXG_lipolytic_enzyme"/>
</dbReference>
<name>A0A031K1L1_9SPHN</name>